<dbReference type="EMBL" id="RXIC02000024">
    <property type="protein sequence ID" value="KAB1210357.1"/>
    <property type="molecule type" value="Genomic_DNA"/>
</dbReference>
<gene>
    <name evidence="2" type="ORF">CJ030_MR6G013849</name>
</gene>
<dbReference type="Proteomes" id="UP000516437">
    <property type="component" value="Chromosome 6"/>
</dbReference>
<dbReference type="OrthoDB" id="1302129at2759"/>
<accession>A0A6A1VEV5</accession>
<dbReference type="GO" id="GO:0016853">
    <property type="term" value="F:isomerase activity"/>
    <property type="evidence" value="ECO:0007669"/>
    <property type="project" value="UniProtKB-KW"/>
</dbReference>
<keyword evidence="3" id="KW-1185">Reference proteome</keyword>
<sequence length="79" mass="8696">MKKELYDDYETAKAREKRLGKEARAQEIQAKNATPGKKVKEPPVSKGMEGSRGSFLLQGDLQGVIGFPSQPSSPLFAWS</sequence>
<evidence type="ECO:0000256" key="1">
    <source>
        <dbReference type="SAM" id="MobiDB-lite"/>
    </source>
</evidence>
<evidence type="ECO:0000313" key="3">
    <source>
        <dbReference type="Proteomes" id="UP000516437"/>
    </source>
</evidence>
<feature type="region of interest" description="Disordered" evidence="1">
    <location>
        <begin position="17"/>
        <end position="53"/>
    </location>
</feature>
<keyword evidence="2" id="KW-0413">Isomerase</keyword>
<evidence type="ECO:0000313" key="2">
    <source>
        <dbReference type="EMBL" id="KAB1210357.1"/>
    </source>
</evidence>
<organism evidence="2 3">
    <name type="scientific">Morella rubra</name>
    <name type="common">Chinese bayberry</name>
    <dbReference type="NCBI Taxonomy" id="262757"/>
    <lineage>
        <taxon>Eukaryota</taxon>
        <taxon>Viridiplantae</taxon>
        <taxon>Streptophyta</taxon>
        <taxon>Embryophyta</taxon>
        <taxon>Tracheophyta</taxon>
        <taxon>Spermatophyta</taxon>
        <taxon>Magnoliopsida</taxon>
        <taxon>eudicotyledons</taxon>
        <taxon>Gunneridae</taxon>
        <taxon>Pentapetalae</taxon>
        <taxon>rosids</taxon>
        <taxon>fabids</taxon>
        <taxon>Fagales</taxon>
        <taxon>Myricaceae</taxon>
        <taxon>Morella</taxon>
    </lineage>
</organism>
<reference evidence="2 3" key="1">
    <citation type="journal article" date="2019" name="Plant Biotechnol. J.">
        <title>The red bayberry genome and genetic basis of sex determination.</title>
        <authorList>
            <person name="Jia H.M."/>
            <person name="Jia H.J."/>
            <person name="Cai Q.L."/>
            <person name="Wang Y."/>
            <person name="Zhao H.B."/>
            <person name="Yang W.F."/>
            <person name="Wang G.Y."/>
            <person name="Li Y.H."/>
            <person name="Zhan D.L."/>
            <person name="Shen Y.T."/>
            <person name="Niu Q.F."/>
            <person name="Chang L."/>
            <person name="Qiu J."/>
            <person name="Zhao L."/>
            <person name="Xie H.B."/>
            <person name="Fu W.Y."/>
            <person name="Jin J."/>
            <person name="Li X.W."/>
            <person name="Jiao Y."/>
            <person name="Zhou C.C."/>
            <person name="Tu T."/>
            <person name="Chai C.Y."/>
            <person name="Gao J.L."/>
            <person name="Fan L.J."/>
            <person name="van de Weg E."/>
            <person name="Wang J.Y."/>
            <person name="Gao Z.S."/>
        </authorList>
    </citation>
    <scope>NUCLEOTIDE SEQUENCE [LARGE SCALE GENOMIC DNA]</scope>
    <source>
        <tissue evidence="2">Leaves</tissue>
    </source>
</reference>
<comment type="caution">
    <text evidence="2">The sequence shown here is derived from an EMBL/GenBank/DDBJ whole genome shotgun (WGS) entry which is preliminary data.</text>
</comment>
<name>A0A6A1VEV5_9ROSI</name>
<dbReference type="AlphaFoldDB" id="A0A6A1VEV5"/>
<proteinExistence type="predicted"/>
<protein>
    <submittedName>
        <fullName evidence="2">DNA topoisomerase 6 subunit B</fullName>
    </submittedName>
</protein>